<evidence type="ECO:0000256" key="1">
    <source>
        <dbReference type="SAM" id="MobiDB-lite"/>
    </source>
</evidence>
<evidence type="ECO:0000313" key="2">
    <source>
        <dbReference type="EMBL" id="KAG0655436.1"/>
    </source>
</evidence>
<dbReference type="Gene3D" id="3.90.1640.30">
    <property type="match status" value="1"/>
</dbReference>
<organism evidence="2 3">
    <name type="scientific">Rhodotorula mucilaginosa</name>
    <name type="common">Yeast</name>
    <name type="synonym">Rhodotorula rubra</name>
    <dbReference type="NCBI Taxonomy" id="5537"/>
    <lineage>
        <taxon>Eukaryota</taxon>
        <taxon>Fungi</taxon>
        <taxon>Dikarya</taxon>
        <taxon>Basidiomycota</taxon>
        <taxon>Pucciniomycotina</taxon>
        <taxon>Microbotryomycetes</taxon>
        <taxon>Sporidiobolales</taxon>
        <taxon>Sporidiobolaceae</taxon>
        <taxon>Rhodotorula</taxon>
    </lineage>
</organism>
<dbReference type="Proteomes" id="UP000777482">
    <property type="component" value="Unassembled WGS sequence"/>
</dbReference>
<dbReference type="PANTHER" id="PTHR30255">
    <property type="entry name" value="SINGLE-STRANDED-DNA-SPECIFIC EXONUCLEASE RECJ"/>
    <property type="match status" value="1"/>
</dbReference>
<dbReference type="AlphaFoldDB" id="A0A9P7B2T6"/>
<protein>
    <recommendedName>
        <fullName evidence="4">DHH phosphoesterase</fullName>
    </recommendedName>
</protein>
<feature type="compositionally biased region" description="Basic and acidic residues" evidence="1">
    <location>
        <begin position="43"/>
        <end position="54"/>
    </location>
</feature>
<dbReference type="OrthoDB" id="284473at2759"/>
<proteinExistence type="predicted"/>
<comment type="caution">
    <text evidence="2">The sequence shown here is derived from an EMBL/GenBank/DDBJ whole genome shotgun (WGS) entry which is preliminary data.</text>
</comment>
<reference evidence="2 3" key="1">
    <citation type="submission" date="2020-11" db="EMBL/GenBank/DDBJ databases">
        <title>Kefir isolates.</title>
        <authorList>
            <person name="Marcisauskas S."/>
            <person name="Kim Y."/>
            <person name="Blasche S."/>
        </authorList>
    </citation>
    <scope>NUCLEOTIDE SEQUENCE [LARGE SCALE GENOMIC DNA]</scope>
    <source>
        <strain evidence="2 3">KR</strain>
    </source>
</reference>
<name>A0A9P7B2T6_RHOMI</name>
<evidence type="ECO:0008006" key="4">
    <source>
        <dbReference type="Google" id="ProtNLM"/>
    </source>
</evidence>
<feature type="compositionally biased region" description="Basic residues" evidence="1">
    <location>
        <begin position="21"/>
        <end position="35"/>
    </location>
</feature>
<keyword evidence="3" id="KW-1185">Reference proteome</keyword>
<feature type="region of interest" description="Disordered" evidence="1">
    <location>
        <begin position="1"/>
        <end position="61"/>
    </location>
</feature>
<dbReference type="SUPFAM" id="SSF64182">
    <property type="entry name" value="DHH phosphoesterases"/>
    <property type="match status" value="1"/>
</dbReference>
<gene>
    <name evidence="2" type="ORF">C6P46_000976</name>
</gene>
<dbReference type="InterPro" id="IPR038763">
    <property type="entry name" value="DHH_sf"/>
</dbReference>
<accession>A0A9P7B2T6</accession>
<sequence>MPPKRTLPFSSQPPAASPPSKKPRPSPTRPKKHSRSPSPVTTLRDKAGHGEWKDWPAPQEQMETAREWIRECVKGKHRVLLIPDKDADGLSSACLLAHTFHTLGHDPSLLQVYHLPRSATNIHSDRARSDILSTQFPAANQHNDDDEGGTPTRCIVLDQGSRPGPALVPGIETLLIDHHLSDSFPSGPITVLSACHSLPVATTSLLVYELSSTLVPTLRGSGPTGLAALVGAYGDLGAGKLKFGGGGDDEPWPASLAPIEKQLTKSALSKAVALLNAPRRTPEFKVADAYSALVAAAANAAAQTDGLSSKVLKGILDDDKLIEAKERTSAETARWQAAPPVFTKDGKIAVVTIDSGYQIHPVIATRWTGTLRKAKTLVCVMTLETWGTDGLSFFEFVGGQQCANTGYTPGFVHFSCRAPRRGTQDSSAPPVVDLIAFLRSLAPLCEQLAPGWTSRVGEDWARGHREATGGIVKAEEFRVLMEACQVGVKKDKDEKKINGGAAKKVIDPGQKTTLDGFFKISPAKKVKGEKV</sequence>
<dbReference type="InterPro" id="IPR051673">
    <property type="entry name" value="SSDNA_exonuclease_RecJ"/>
</dbReference>
<dbReference type="PANTHER" id="PTHR30255:SF2">
    <property type="entry name" value="SINGLE-STRANDED-DNA-SPECIFIC EXONUCLEASE RECJ"/>
    <property type="match status" value="1"/>
</dbReference>
<evidence type="ECO:0000313" key="3">
    <source>
        <dbReference type="Proteomes" id="UP000777482"/>
    </source>
</evidence>
<dbReference type="EMBL" id="PUHQ01000120">
    <property type="protein sequence ID" value="KAG0655436.1"/>
    <property type="molecule type" value="Genomic_DNA"/>
</dbReference>